<name>A0A0S4U7Z4_RALSL</name>
<evidence type="ECO:0000313" key="5">
    <source>
        <dbReference type="EMBL" id="CUV17937.1"/>
    </source>
</evidence>
<dbReference type="InterPro" id="IPR050807">
    <property type="entry name" value="TransReg_Diox_bact_type"/>
</dbReference>
<accession>A0A0S4U7Z4</accession>
<protein>
    <submittedName>
        <fullName evidence="5">Transcriptional regulator, XRE family</fullName>
    </submittedName>
</protein>
<dbReference type="Pfam" id="PF13560">
    <property type="entry name" value="HTH_31"/>
    <property type="match status" value="1"/>
</dbReference>
<keyword evidence="1" id="KW-0805">Transcription regulation</keyword>
<dbReference type="AlphaFoldDB" id="A0A0S4U7Z4"/>
<dbReference type="Gene3D" id="1.10.260.40">
    <property type="entry name" value="lambda repressor-like DNA-binding domains"/>
    <property type="match status" value="1"/>
</dbReference>
<dbReference type="InterPro" id="IPR001387">
    <property type="entry name" value="Cro/C1-type_HTH"/>
</dbReference>
<gene>
    <name evidence="5" type="ORF">PSS4_v1_400036</name>
</gene>
<evidence type="ECO:0000259" key="4">
    <source>
        <dbReference type="PROSITE" id="PS50943"/>
    </source>
</evidence>
<evidence type="ECO:0000256" key="2">
    <source>
        <dbReference type="ARBA" id="ARBA00023125"/>
    </source>
</evidence>
<dbReference type="GO" id="GO:0005829">
    <property type="term" value="C:cytosol"/>
    <property type="evidence" value="ECO:0007669"/>
    <property type="project" value="TreeGrafter"/>
</dbReference>
<reference evidence="5" key="1">
    <citation type="submission" date="2015-10" db="EMBL/GenBank/DDBJ databases">
        <authorList>
            <person name="Gilbert D.G."/>
        </authorList>
    </citation>
    <scope>NUCLEOTIDE SEQUENCE</scope>
    <source>
        <strain evidence="5">Phyl III-seqv23</strain>
    </source>
</reference>
<dbReference type="PROSITE" id="PS50943">
    <property type="entry name" value="HTH_CROC1"/>
    <property type="match status" value="1"/>
</dbReference>
<dbReference type="SMART" id="SM00530">
    <property type="entry name" value="HTH_XRE"/>
    <property type="match status" value="1"/>
</dbReference>
<dbReference type="SUPFAM" id="SSF47413">
    <property type="entry name" value="lambda repressor-like DNA-binding domains"/>
    <property type="match status" value="1"/>
</dbReference>
<evidence type="ECO:0000256" key="3">
    <source>
        <dbReference type="ARBA" id="ARBA00023163"/>
    </source>
</evidence>
<feature type="domain" description="HTH cro/C1-type" evidence="4">
    <location>
        <begin position="20"/>
        <end position="74"/>
    </location>
</feature>
<dbReference type="PANTHER" id="PTHR46797:SF23">
    <property type="entry name" value="HTH-TYPE TRANSCRIPTIONAL REGULATOR SUTR"/>
    <property type="match status" value="1"/>
</dbReference>
<dbReference type="CDD" id="cd00093">
    <property type="entry name" value="HTH_XRE"/>
    <property type="match status" value="1"/>
</dbReference>
<dbReference type="GO" id="GO:0003677">
    <property type="term" value="F:DNA binding"/>
    <property type="evidence" value="ECO:0007669"/>
    <property type="project" value="UniProtKB-KW"/>
</dbReference>
<proteinExistence type="predicted"/>
<sequence length="76" mass="8669">MIDERAKPEPEQVQAFGSRVRECRTAKGWNQRELAERIGVDRNWVSSIESGRQNVSLQTLRKFADALSVAPTDLLR</sequence>
<evidence type="ECO:0000256" key="1">
    <source>
        <dbReference type="ARBA" id="ARBA00023015"/>
    </source>
</evidence>
<organism evidence="5">
    <name type="scientific">Ralstonia solanacearum</name>
    <name type="common">Pseudomonas solanacearum</name>
    <dbReference type="NCBI Taxonomy" id="305"/>
    <lineage>
        <taxon>Bacteria</taxon>
        <taxon>Pseudomonadati</taxon>
        <taxon>Pseudomonadota</taxon>
        <taxon>Betaproteobacteria</taxon>
        <taxon>Burkholderiales</taxon>
        <taxon>Burkholderiaceae</taxon>
        <taxon>Ralstonia</taxon>
        <taxon>Ralstonia solanacearum species complex</taxon>
    </lineage>
</organism>
<keyword evidence="2" id="KW-0238">DNA-binding</keyword>
<keyword evidence="3" id="KW-0804">Transcription</keyword>
<dbReference type="EMBL" id="LN899821">
    <property type="protein sequence ID" value="CUV17937.1"/>
    <property type="molecule type" value="Genomic_DNA"/>
</dbReference>
<dbReference type="GO" id="GO:0003700">
    <property type="term" value="F:DNA-binding transcription factor activity"/>
    <property type="evidence" value="ECO:0007669"/>
    <property type="project" value="TreeGrafter"/>
</dbReference>
<dbReference type="PANTHER" id="PTHR46797">
    <property type="entry name" value="HTH-TYPE TRANSCRIPTIONAL REGULATOR"/>
    <property type="match status" value="1"/>
</dbReference>
<dbReference type="InterPro" id="IPR010982">
    <property type="entry name" value="Lambda_DNA-bd_dom_sf"/>
</dbReference>